<sequence length="73" mass="8214">MAGLQQYYFFPTDFYYPRPQSVHVDTAQKAALPLQIQKQDISSDDDVKNPATSSLVLYTGNYKAISAVKKRNA</sequence>
<gene>
    <name evidence="1" type="ORF">JCGZ_22459</name>
</gene>
<reference evidence="1 2" key="1">
    <citation type="journal article" date="2014" name="PLoS ONE">
        <title>Global Analysis of Gene Expression Profiles in Physic Nut (Jatropha curcas L.) Seedlings Exposed to Salt Stress.</title>
        <authorList>
            <person name="Zhang L."/>
            <person name="Zhang C."/>
            <person name="Wu P."/>
            <person name="Chen Y."/>
            <person name="Li M."/>
            <person name="Jiang H."/>
            <person name="Wu G."/>
        </authorList>
    </citation>
    <scope>NUCLEOTIDE SEQUENCE [LARGE SCALE GENOMIC DNA]</scope>
    <source>
        <strain evidence="2">cv. GZQX0401</strain>
        <tissue evidence="1">Young leaves</tissue>
    </source>
</reference>
<dbReference type="OrthoDB" id="841242at2759"/>
<proteinExistence type="predicted"/>
<dbReference type="Proteomes" id="UP000027138">
    <property type="component" value="Unassembled WGS sequence"/>
</dbReference>
<evidence type="ECO:0000313" key="1">
    <source>
        <dbReference type="EMBL" id="KDP26213.1"/>
    </source>
</evidence>
<organism evidence="1 2">
    <name type="scientific">Jatropha curcas</name>
    <name type="common">Barbados nut</name>
    <dbReference type="NCBI Taxonomy" id="180498"/>
    <lineage>
        <taxon>Eukaryota</taxon>
        <taxon>Viridiplantae</taxon>
        <taxon>Streptophyta</taxon>
        <taxon>Embryophyta</taxon>
        <taxon>Tracheophyta</taxon>
        <taxon>Spermatophyta</taxon>
        <taxon>Magnoliopsida</taxon>
        <taxon>eudicotyledons</taxon>
        <taxon>Gunneridae</taxon>
        <taxon>Pentapetalae</taxon>
        <taxon>rosids</taxon>
        <taxon>fabids</taxon>
        <taxon>Malpighiales</taxon>
        <taxon>Euphorbiaceae</taxon>
        <taxon>Crotonoideae</taxon>
        <taxon>Jatropheae</taxon>
        <taxon>Jatropha</taxon>
    </lineage>
</organism>
<dbReference type="AlphaFoldDB" id="A0A067JTX0"/>
<evidence type="ECO:0000313" key="2">
    <source>
        <dbReference type="Proteomes" id="UP000027138"/>
    </source>
</evidence>
<name>A0A067JTX0_JATCU</name>
<dbReference type="PANTHER" id="PTHR38223:SF4">
    <property type="match status" value="1"/>
</dbReference>
<keyword evidence="2" id="KW-1185">Reference proteome</keyword>
<protein>
    <submittedName>
        <fullName evidence="1">Uncharacterized protein</fullName>
    </submittedName>
</protein>
<dbReference type="PANTHER" id="PTHR38223">
    <property type="match status" value="1"/>
</dbReference>
<accession>A0A067JTX0</accession>
<dbReference type="EMBL" id="KK914917">
    <property type="protein sequence ID" value="KDP26213.1"/>
    <property type="molecule type" value="Genomic_DNA"/>
</dbReference>